<dbReference type="EMBL" id="JBGBPQ010000022">
    <property type="protein sequence ID" value="KAL1503104.1"/>
    <property type="molecule type" value="Genomic_DNA"/>
</dbReference>
<evidence type="ECO:0000313" key="3">
    <source>
        <dbReference type="Proteomes" id="UP001515480"/>
    </source>
</evidence>
<dbReference type="AlphaFoldDB" id="A0AB34IMK7"/>
<dbReference type="PANTHER" id="PTHR37563">
    <property type="entry name" value="PHYTANOYL-COA DIOXYGENASE FAMILY PROTEIN (AFU_ORTHOLOGUE AFUA_2G03330)"/>
    <property type="match status" value="1"/>
</dbReference>
<organism evidence="2 3">
    <name type="scientific">Prymnesium parvum</name>
    <name type="common">Toxic golden alga</name>
    <dbReference type="NCBI Taxonomy" id="97485"/>
    <lineage>
        <taxon>Eukaryota</taxon>
        <taxon>Haptista</taxon>
        <taxon>Haptophyta</taxon>
        <taxon>Prymnesiophyceae</taxon>
        <taxon>Prymnesiales</taxon>
        <taxon>Prymnesiaceae</taxon>
        <taxon>Prymnesium</taxon>
    </lineage>
</organism>
<dbReference type="Gene3D" id="2.60.120.620">
    <property type="entry name" value="q2cbj1_9rhob like domain"/>
    <property type="match status" value="1"/>
</dbReference>
<feature type="signal peptide" evidence="1">
    <location>
        <begin position="1"/>
        <end position="21"/>
    </location>
</feature>
<accession>A0AB34IMK7</accession>
<evidence type="ECO:0000256" key="1">
    <source>
        <dbReference type="SAM" id="SignalP"/>
    </source>
</evidence>
<dbReference type="Proteomes" id="UP001515480">
    <property type="component" value="Unassembled WGS sequence"/>
</dbReference>
<dbReference type="Pfam" id="PF05721">
    <property type="entry name" value="PhyH"/>
    <property type="match status" value="1"/>
</dbReference>
<feature type="chain" id="PRO_5044339066" description="Phytanoyl-CoA dioxygenase" evidence="1">
    <location>
        <begin position="22"/>
        <end position="362"/>
    </location>
</feature>
<sequence>MALLLTAASALLSPPLPPSRAGSPRASATHDLLRADMDAAVAARGALERRLLGTPRPLGPPPGLGFSSARGKAEAAELRRAGVVRLDGVLTPDCADELAAFVDAERERAEAEVSAGVPRQSRFEDLVLVSRRCDLLLPLRGAAVRALDQLLGRNSRLAPLFREVMGERGVLNELACLFSEPGAAQQPLHPDTPYQKTPPLYAVFVALQDVSVDMGPTFYLPETHTKEAHEAFYGGSLEAGRRLCGEGTLKSNTPVNEEFLRGRVVQHALLKKGDCAVYNQCVLHCGSANLSPHVRRQFYISMYNPKVQVRAKRSMRPAFRNKLTLKDISAELKALKGATSRPGGAFELLDAADRAEADSYLS</sequence>
<reference evidence="2 3" key="1">
    <citation type="journal article" date="2024" name="Science">
        <title>Giant polyketide synthase enzymes in the biosynthesis of giant marine polyether toxins.</title>
        <authorList>
            <person name="Fallon T.R."/>
            <person name="Shende V.V."/>
            <person name="Wierzbicki I.H."/>
            <person name="Pendleton A.L."/>
            <person name="Watervoot N.F."/>
            <person name="Auber R.P."/>
            <person name="Gonzalez D.J."/>
            <person name="Wisecaver J.H."/>
            <person name="Moore B.S."/>
        </authorList>
    </citation>
    <scope>NUCLEOTIDE SEQUENCE [LARGE SCALE GENOMIC DNA]</scope>
    <source>
        <strain evidence="2 3">12B1</strain>
    </source>
</reference>
<proteinExistence type="predicted"/>
<dbReference type="InterPro" id="IPR008775">
    <property type="entry name" value="Phytyl_CoA_dOase-like"/>
</dbReference>
<keyword evidence="1" id="KW-0732">Signal</keyword>
<evidence type="ECO:0008006" key="4">
    <source>
        <dbReference type="Google" id="ProtNLM"/>
    </source>
</evidence>
<protein>
    <recommendedName>
        <fullName evidence="4">Phytanoyl-CoA dioxygenase</fullName>
    </recommendedName>
</protein>
<name>A0AB34IMK7_PRYPA</name>
<evidence type="ECO:0000313" key="2">
    <source>
        <dbReference type="EMBL" id="KAL1503104.1"/>
    </source>
</evidence>
<gene>
    <name evidence="2" type="ORF">AB1Y20_011167</name>
</gene>
<dbReference type="PANTHER" id="PTHR37563:SF2">
    <property type="entry name" value="PHYTANOYL-COA DIOXYGENASE FAMILY PROTEIN (AFU_ORTHOLOGUE AFUA_2G03330)"/>
    <property type="match status" value="1"/>
</dbReference>
<comment type="caution">
    <text evidence="2">The sequence shown here is derived from an EMBL/GenBank/DDBJ whole genome shotgun (WGS) entry which is preliminary data.</text>
</comment>
<keyword evidence="3" id="KW-1185">Reference proteome</keyword>
<dbReference type="InterPro" id="IPR051961">
    <property type="entry name" value="Fungal_Metabolite_Diox"/>
</dbReference>
<dbReference type="SUPFAM" id="SSF51197">
    <property type="entry name" value="Clavaminate synthase-like"/>
    <property type="match status" value="1"/>
</dbReference>